<dbReference type="GO" id="GO:0016020">
    <property type="term" value="C:membrane"/>
    <property type="evidence" value="ECO:0007669"/>
    <property type="project" value="UniProtKB-SubCell"/>
</dbReference>
<evidence type="ECO:0000313" key="6">
    <source>
        <dbReference type="Proteomes" id="UP000095287"/>
    </source>
</evidence>
<dbReference type="WBParaSite" id="L893_g7755.t1">
    <property type="protein sequence ID" value="L893_g7755.t1"/>
    <property type="gene ID" value="L893_g7755"/>
</dbReference>
<sequence>MLPTAKLPYLEHVELALDIVGPFSALYFLFLLRRPVFHLNLRILLAHFSIGLAMMTFLRMFILVDSMMPGTFLTGKCAFWVHLLHNGFVLTLMDASVLMAGERFVATILVDRYERIKYWMVTVAMCAAMSFVNMYISYFVMIRGQNAVIQDNGQLNFEYAHYNMDIIYSLVVLTTMNVAGVVVFFVLFNFNRKRWQKDRTKKLGHRYQIAENMKTSKQLSIVLLANLVISAYLFFVLYYVLAVSKRNRFTDTLSQFFDITVAAAAILLPCLFIKPTRHRKNAPVSQQGGV</sequence>
<feature type="transmembrane region" description="Helical" evidence="5">
    <location>
        <begin position="44"/>
        <end position="64"/>
    </location>
</feature>
<evidence type="ECO:0000256" key="1">
    <source>
        <dbReference type="ARBA" id="ARBA00004141"/>
    </source>
</evidence>
<feature type="transmembrane region" description="Helical" evidence="5">
    <location>
        <begin position="12"/>
        <end position="32"/>
    </location>
</feature>
<keyword evidence="3 5" id="KW-1133">Transmembrane helix</keyword>
<dbReference type="InterPro" id="IPR019408">
    <property type="entry name" value="7TM_GPCR_serpentine_rcpt_Srab"/>
</dbReference>
<dbReference type="PANTHER" id="PTHR47521:SF18">
    <property type="entry name" value="G PROTEIN-COUPLED RECEPTOR-RELATED"/>
    <property type="match status" value="1"/>
</dbReference>
<evidence type="ECO:0000256" key="2">
    <source>
        <dbReference type="ARBA" id="ARBA00022692"/>
    </source>
</evidence>
<feature type="transmembrane region" description="Helical" evidence="5">
    <location>
        <begin position="118"/>
        <end position="136"/>
    </location>
</feature>
<dbReference type="Pfam" id="PF10292">
    <property type="entry name" value="7TM_GPCR_Srab"/>
    <property type="match status" value="1"/>
</dbReference>
<feature type="transmembrane region" description="Helical" evidence="5">
    <location>
        <begin position="253"/>
        <end position="273"/>
    </location>
</feature>
<keyword evidence="2 5" id="KW-0812">Transmembrane</keyword>
<feature type="transmembrane region" description="Helical" evidence="5">
    <location>
        <begin position="84"/>
        <end position="106"/>
    </location>
</feature>
<feature type="transmembrane region" description="Helical" evidence="5">
    <location>
        <begin position="221"/>
        <end position="241"/>
    </location>
</feature>
<proteinExistence type="predicted"/>
<comment type="subcellular location">
    <subcellularLocation>
        <location evidence="1">Membrane</location>
        <topology evidence="1">Multi-pass membrane protein</topology>
    </subcellularLocation>
</comment>
<dbReference type="PANTHER" id="PTHR47521">
    <property type="entry name" value="SERPENTINE RECEPTOR, CLASS E (EPSILON)-RELATED"/>
    <property type="match status" value="1"/>
</dbReference>
<keyword evidence="6" id="KW-1185">Reference proteome</keyword>
<feature type="transmembrane region" description="Helical" evidence="5">
    <location>
        <begin position="166"/>
        <end position="190"/>
    </location>
</feature>
<dbReference type="Proteomes" id="UP000095287">
    <property type="component" value="Unplaced"/>
</dbReference>
<dbReference type="AlphaFoldDB" id="A0A1I8APK7"/>
<evidence type="ECO:0000256" key="3">
    <source>
        <dbReference type="ARBA" id="ARBA00022989"/>
    </source>
</evidence>
<reference evidence="7" key="1">
    <citation type="submission" date="2016-11" db="UniProtKB">
        <authorList>
            <consortium name="WormBaseParasite"/>
        </authorList>
    </citation>
    <scope>IDENTIFICATION</scope>
</reference>
<evidence type="ECO:0000256" key="4">
    <source>
        <dbReference type="ARBA" id="ARBA00023136"/>
    </source>
</evidence>
<evidence type="ECO:0000256" key="5">
    <source>
        <dbReference type="SAM" id="Phobius"/>
    </source>
</evidence>
<organism evidence="6 7">
    <name type="scientific">Steinernema glaseri</name>
    <dbReference type="NCBI Taxonomy" id="37863"/>
    <lineage>
        <taxon>Eukaryota</taxon>
        <taxon>Metazoa</taxon>
        <taxon>Ecdysozoa</taxon>
        <taxon>Nematoda</taxon>
        <taxon>Chromadorea</taxon>
        <taxon>Rhabditida</taxon>
        <taxon>Tylenchina</taxon>
        <taxon>Panagrolaimomorpha</taxon>
        <taxon>Strongyloidoidea</taxon>
        <taxon>Steinernematidae</taxon>
        <taxon>Steinernema</taxon>
    </lineage>
</organism>
<name>A0A1I8APK7_9BILA</name>
<dbReference type="InterPro" id="IPR052860">
    <property type="entry name" value="NRL-GPCR1"/>
</dbReference>
<protein>
    <submittedName>
        <fullName evidence="7">Serpentine receptor class gamma</fullName>
    </submittedName>
</protein>
<evidence type="ECO:0000313" key="7">
    <source>
        <dbReference type="WBParaSite" id="L893_g7755.t1"/>
    </source>
</evidence>
<accession>A0A1I8APK7</accession>
<keyword evidence="4 5" id="KW-0472">Membrane</keyword>